<dbReference type="NCBIfam" id="TIGR00229">
    <property type="entry name" value="sensory_box"/>
    <property type="match status" value="1"/>
</dbReference>
<evidence type="ECO:0000256" key="8">
    <source>
        <dbReference type="SAM" id="Coils"/>
    </source>
</evidence>
<reference evidence="12" key="1">
    <citation type="submission" date="2025-05" db="UniProtKB">
        <authorList>
            <consortium name="EnsemblMetazoa"/>
        </authorList>
    </citation>
    <scope>IDENTIFICATION</scope>
</reference>
<keyword evidence="13" id="KW-1185">Reference proteome</keyword>
<dbReference type="InterPro" id="IPR013767">
    <property type="entry name" value="PAS_fold"/>
</dbReference>
<dbReference type="PROSITE" id="PS50888">
    <property type="entry name" value="BHLH"/>
    <property type="match status" value="1"/>
</dbReference>
<keyword evidence="7" id="KW-0539">Nucleus</keyword>
<accession>A0ABM5L3E1</accession>
<dbReference type="InterPro" id="IPR035965">
    <property type="entry name" value="PAS-like_dom_sf"/>
</dbReference>
<evidence type="ECO:0008006" key="14">
    <source>
        <dbReference type="Google" id="ProtNLM"/>
    </source>
</evidence>
<dbReference type="SUPFAM" id="SSF47459">
    <property type="entry name" value="HLH, helix-loop-helix DNA-binding domain"/>
    <property type="match status" value="1"/>
</dbReference>
<dbReference type="Gene3D" id="3.30.450.20">
    <property type="entry name" value="PAS domain"/>
    <property type="match status" value="2"/>
</dbReference>
<feature type="compositionally biased region" description="Acidic residues" evidence="9">
    <location>
        <begin position="364"/>
        <end position="373"/>
    </location>
</feature>
<dbReference type="InterPro" id="IPR036638">
    <property type="entry name" value="HLH_DNA-bd_sf"/>
</dbReference>
<evidence type="ECO:0000313" key="13">
    <source>
        <dbReference type="Proteomes" id="UP001652700"/>
    </source>
</evidence>
<feature type="domain" description="PAS" evidence="10">
    <location>
        <begin position="98"/>
        <end position="168"/>
    </location>
</feature>
<dbReference type="CDD" id="cd00130">
    <property type="entry name" value="PAS"/>
    <property type="match status" value="2"/>
</dbReference>
<keyword evidence="1" id="KW-0677">Repeat</keyword>
<keyword evidence="8" id="KW-0175">Coiled coil</keyword>
<sequence length="649" mass="73102">MSAMKKGSSKRFEDPMDDDSDDKDSKRKSRNLSEKKRRDQFNMLVNELSSMVSTGSRKMDKSTVLKSTISFLKNHNEITVRSRVNEIQEDWKPTFLTNEEFIHLVLEAVDGFIIIFSTSGQIYYTSESVASLLGYLPKDILKMTIYELTSEEEHSSLYNVLNPSEEEKPVAFSCHMKRGGPGAKTDILYELVHFMGYFRSDEDCVHGENRYSGYSGEGDTRLVFIGTGRMQTPQLIKEMPLVDSAKNEFSSRHSLEWKFLFLDHRAPPIIGYLPFELLGTSGYDYYHVDDLEKVVLCHESLMQKGEGTSCYYRFLTKSQQWIWLQTRFYITYHQWNSKPEFIVCTHRVVSYIDVMKQSRKGETDSSETFDQPEEPSPSAIMSWTATSPNASVAGTGTAKSVVHHGPASDCTSMSADSPGSRQSMSTHRSNTKQRNNYGNTQPVISQSSPAQATTQQVLPQQSQPQQQLQSPTQLQPQPHLHQHTMQIPPQPQPIPSSQFLDPQHYVTAIPVQQLITNFPSPGVLSPTPVENLVMSASPSQLQADLQRKHAELQVMIGQQQQELRRVSEQLLMARLGLLPGSQPQVQPPISYQANNPGIVSSTTTTIQRLPPMQGPASVIVPVSVPISLHQHQHQQTLMYSTPDSNTQSK</sequence>
<dbReference type="PROSITE" id="PS50112">
    <property type="entry name" value="PAS"/>
    <property type="match status" value="1"/>
</dbReference>
<evidence type="ECO:0000259" key="11">
    <source>
        <dbReference type="PROSITE" id="PS50888"/>
    </source>
</evidence>
<evidence type="ECO:0000256" key="9">
    <source>
        <dbReference type="SAM" id="MobiDB-lite"/>
    </source>
</evidence>
<feature type="compositionally biased region" description="Polar residues" evidence="9">
    <location>
        <begin position="409"/>
        <end position="444"/>
    </location>
</feature>
<dbReference type="InterPro" id="IPR047230">
    <property type="entry name" value="CLOCK-like"/>
</dbReference>
<evidence type="ECO:0000259" key="10">
    <source>
        <dbReference type="PROSITE" id="PS50112"/>
    </source>
</evidence>
<dbReference type="Proteomes" id="UP001652700">
    <property type="component" value="Unplaced"/>
</dbReference>
<keyword evidence="3" id="KW-0090">Biological rhythms</keyword>
<evidence type="ECO:0000256" key="5">
    <source>
        <dbReference type="ARBA" id="ARBA00023159"/>
    </source>
</evidence>
<evidence type="ECO:0000256" key="2">
    <source>
        <dbReference type="ARBA" id="ARBA00023015"/>
    </source>
</evidence>
<feature type="region of interest" description="Disordered" evidence="9">
    <location>
        <begin position="1"/>
        <end position="36"/>
    </location>
</feature>
<keyword evidence="5" id="KW-0010">Activator</keyword>
<dbReference type="SMART" id="SM00353">
    <property type="entry name" value="HLH"/>
    <property type="match status" value="1"/>
</dbReference>
<dbReference type="Gene3D" id="4.10.280.10">
    <property type="entry name" value="Helix-loop-helix DNA-binding domain"/>
    <property type="match status" value="1"/>
</dbReference>
<proteinExistence type="predicted"/>
<dbReference type="PANTHER" id="PTHR46055">
    <property type="entry name" value="CIRCADIAN LOCOMOTER OUTPUT CYCLES PROTEIN KAPUT"/>
    <property type="match status" value="1"/>
</dbReference>
<feature type="region of interest" description="Disordered" evidence="9">
    <location>
        <begin position="360"/>
        <end position="499"/>
    </location>
</feature>
<dbReference type="RefSeq" id="XP_050516966.1">
    <property type="nucleotide sequence ID" value="XM_050661009.1"/>
</dbReference>
<evidence type="ECO:0000256" key="6">
    <source>
        <dbReference type="ARBA" id="ARBA00023163"/>
    </source>
</evidence>
<dbReference type="PANTHER" id="PTHR46055:SF3">
    <property type="entry name" value="CIRCADIAN LOCOMOTER OUTPUT CYCLES PROTEIN KAPUT"/>
    <property type="match status" value="1"/>
</dbReference>
<feature type="domain" description="BHLH" evidence="11">
    <location>
        <begin position="25"/>
        <end position="75"/>
    </location>
</feature>
<feature type="compositionally biased region" description="Low complexity" evidence="9">
    <location>
        <begin position="445"/>
        <end position="487"/>
    </location>
</feature>
<dbReference type="Pfam" id="PF00010">
    <property type="entry name" value="HLH"/>
    <property type="match status" value="1"/>
</dbReference>
<dbReference type="InterPro" id="IPR001067">
    <property type="entry name" value="Nuc_translocat"/>
</dbReference>
<keyword evidence="4" id="KW-0238">DNA-binding</keyword>
<evidence type="ECO:0000256" key="7">
    <source>
        <dbReference type="ARBA" id="ARBA00023242"/>
    </source>
</evidence>
<dbReference type="SUPFAM" id="SSF55785">
    <property type="entry name" value="PYP-like sensor domain (PAS domain)"/>
    <property type="match status" value="2"/>
</dbReference>
<organism evidence="12 13">
    <name type="scientific">Diabrotica virgifera virgifera</name>
    <name type="common">western corn rootworm</name>
    <dbReference type="NCBI Taxonomy" id="50390"/>
    <lineage>
        <taxon>Eukaryota</taxon>
        <taxon>Metazoa</taxon>
        <taxon>Ecdysozoa</taxon>
        <taxon>Arthropoda</taxon>
        <taxon>Hexapoda</taxon>
        <taxon>Insecta</taxon>
        <taxon>Pterygota</taxon>
        <taxon>Neoptera</taxon>
        <taxon>Endopterygota</taxon>
        <taxon>Coleoptera</taxon>
        <taxon>Polyphaga</taxon>
        <taxon>Cucujiformia</taxon>
        <taxon>Chrysomeloidea</taxon>
        <taxon>Chrysomelidae</taxon>
        <taxon>Galerucinae</taxon>
        <taxon>Diabroticina</taxon>
        <taxon>Diabroticites</taxon>
        <taxon>Diabrotica</taxon>
    </lineage>
</organism>
<feature type="coiled-coil region" evidence="8">
    <location>
        <begin position="542"/>
        <end position="569"/>
    </location>
</feature>
<keyword evidence="2" id="KW-0805">Transcription regulation</keyword>
<keyword evidence="6" id="KW-0804">Transcription</keyword>
<name>A0ABM5L3E1_DIAVI</name>
<feature type="compositionally biased region" description="Polar residues" evidence="9">
    <location>
        <begin position="379"/>
        <end position="398"/>
    </location>
</feature>
<evidence type="ECO:0000256" key="4">
    <source>
        <dbReference type="ARBA" id="ARBA00023125"/>
    </source>
</evidence>
<dbReference type="InterPro" id="IPR011598">
    <property type="entry name" value="bHLH_dom"/>
</dbReference>
<dbReference type="Pfam" id="PF00989">
    <property type="entry name" value="PAS"/>
    <property type="match status" value="1"/>
</dbReference>
<evidence type="ECO:0000256" key="1">
    <source>
        <dbReference type="ARBA" id="ARBA00022737"/>
    </source>
</evidence>
<dbReference type="InterPro" id="IPR000014">
    <property type="entry name" value="PAS"/>
</dbReference>
<protein>
    <recommendedName>
        <fullName evidence="14">Circadian locomoter output cycles protein kaput</fullName>
    </recommendedName>
</protein>
<dbReference type="Pfam" id="PF14598">
    <property type="entry name" value="PAS_11"/>
    <property type="match status" value="1"/>
</dbReference>
<dbReference type="SMART" id="SM00086">
    <property type="entry name" value="PAC"/>
    <property type="match status" value="1"/>
</dbReference>
<dbReference type="PRINTS" id="PR00785">
    <property type="entry name" value="NCTRNSLOCATR"/>
</dbReference>
<dbReference type="SMART" id="SM00091">
    <property type="entry name" value="PAS"/>
    <property type="match status" value="2"/>
</dbReference>
<dbReference type="GeneID" id="126891733"/>
<evidence type="ECO:0000256" key="3">
    <source>
        <dbReference type="ARBA" id="ARBA00023108"/>
    </source>
</evidence>
<evidence type="ECO:0000313" key="12">
    <source>
        <dbReference type="EnsemblMetazoa" id="XP_050516966.1"/>
    </source>
</evidence>
<dbReference type="InterPro" id="IPR001610">
    <property type="entry name" value="PAC"/>
</dbReference>
<dbReference type="EnsemblMetazoa" id="XM_050661009.1">
    <property type="protein sequence ID" value="XP_050516966.1"/>
    <property type="gene ID" value="LOC126891733"/>
</dbReference>